<proteinExistence type="predicted"/>
<dbReference type="EMBL" id="RQPI01000002">
    <property type="protein sequence ID" value="RQW12754.1"/>
    <property type="molecule type" value="Genomic_DNA"/>
</dbReference>
<keyword evidence="3" id="KW-1185">Reference proteome</keyword>
<comment type="caution">
    <text evidence="2">The sequence shown here is derived from an EMBL/GenBank/DDBJ whole genome shotgun (WGS) entry which is preliminary data.</text>
</comment>
<dbReference type="NCBIfam" id="NF006162">
    <property type="entry name" value="PRK08306.1"/>
    <property type="match status" value="1"/>
</dbReference>
<dbReference type="NCBIfam" id="TIGR02853">
    <property type="entry name" value="spore_dpaA"/>
    <property type="match status" value="1"/>
</dbReference>
<dbReference type="OrthoDB" id="8840764at2"/>
<dbReference type="InterPro" id="IPR031629">
    <property type="entry name" value="DpaA_N"/>
</dbReference>
<reference evidence="2 3" key="1">
    <citation type="submission" date="2018-11" db="EMBL/GenBank/DDBJ databases">
        <title>Genome sequence of strain 7197.</title>
        <authorList>
            <person name="Gao J."/>
            <person name="Sun J."/>
        </authorList>
    </citation>
    <scope>NUCLEOTIDE SEQUENCE [LARGE SCALE GENOMIC DNA]</scope>
    <source>
        <strain evidence="2 3">7197</strain>
    </source>
</reference>
<dbReference type="SUPFAM" id="SSF51735">
    <property type="entry name" value="NAD(P)-binding Rossmann-fold domains"/>
    <property type="match status" value="1"/>
</dbReference>
<feature type="domain" description="Dipicolinate synthase subunit A N-terminal" evidence="1">
    <location>
        <begin position="22"/>
        <end position="138"/>
    </location>
</feature>
<dbReference type="AlphaFoldDB" id="A0A3N9PCK2"/>
<protein>
    <submittedName>
        <fullName evidence="2">Dipicolinate synthase subunit DpsA</fullName>
    </submittedName>
</protein>
<dbReference type="Pfam" id="PF16924">
    <property type="entry name" value="DpaA_N"/>
    <property type="match status" value="1"/>
</dbReference>
<gene>
    <name evidence="2" type="primary">dpsA</name>
    <name evidence="2" type="ORF">EH198_06825</name>
</gene>
<name>A0A3N9PCK2_9BACL</name>
<sequence>MSNLLVKVAERTEHVEPLIGKKVVLIGGDKRQLEVIRVLLELRADVRIIGFDNLLPLDGTVITSLSVESLSQADAVILPISGTDEYGKAESVFSSEELFLTEDLLASIPKHAKVFTGIANRYLRDLCKIHGLELIELFERDDVAIYNSIPTAEGAVMLAIQHTDITIHGSTCMVLGLGRIGMTLARTLKVLGAGVKAGVNKPEVYARAWEMGFNAFYTTDLKCQVNDVHIIFNTIPSLVITQDIIACISKETLIIDLASRPGGTDFRFAEEHGIKALLALGLPGIVAPKTAGHILGKTITKLLLQEKQRLEYE</sequence>
<evidence type="ECO:0000313" key="2">
    <source>
        <dbReference type="EMBL" id="RQW12754.1"/>
    </source>
</evidence>
<dbReference type="Proteomes" id="UP000282529">
    <property type="component" value="Unassembled WGS sequence"/>
</dbReference>
<evidence type="ECO:0000313" key="3">
    <source>
        <dbReference type="Proteomes" id="UP000282529"/>
    </source>
</evidence>
<dbReference type="InterPro" id="IPR036291">
    <property type="entry name" value="NAD(P)-bd_dom_sf"/>
</dbReference>
<organism evidence="2 3">
    <name type="scientific">Paenibacillus rhizophilus</name>
    <dbReference type="NCBI Taxonomy" id="1850366"/>
    <lineage>
        <taxon>Bacteria</taxon>
        <taxon>Bacillati</taxon>
        <taxon>Bacillota</taxon>
        <taxon>Bacilli</taxon>
        <taxon>Bacillales</taxon>
        <taxon>Paenibacillaceae</taxon>
        <taxon>Paenibacillus</taxon>
    </lineage>
</organism>
<accession>A0A3N9PCK2</accession>
<dbReference type="InterPro" id="IPR014215">
    <property type="entry name" value="Dipicolinic_acid_synth_A"/>
</dbReference>
<evidence type="ECO:0000259" key="1">
    <source>
        <dbReference type="Pfam" id="PF16924"/>
    </source>
</evidence>
<dbReference type="Gene3D" id="3.40.50.720">
    <property type="entry name" value="NAD(P)-binding Rossmann-like Domain"/>
    <property type="match status" value="2"/>
</dbReference>